<evidence type="ECO:0000313" key="2">
    <source>
        <dbReference type="Proteomes" id="UP001166286"/>
    </source>
</evidence>
<dbReference type="AlphaFoldDB" id="A0AA39R9H1"/>
<reference evidence="1" key="1">
    <citation type="submission" date="2023-03" db="EMBL/GenBank/DDBJ databases">
        <title>Complete genome of Cladonia borealis.</title>
        <authorList>
            <person name="Park H."/>
        </authorList>
    </citation>
    <scope>NUCLEOTIDE SEQUENCE</scope>
    <source>
        <strain evidence="1">ANT050790</strain>
    </source>
</reference>
<comment type="caution">
    <text evidence="1">The sequence shown here is derived from an EMBL/GenBank/DDBJ whole genome shotgun (WGS) entry which is preliminary data.</text>
</comment>
<name>A0AA39R9H1_9LECA</name>
<gene>
    <name evidence="1" type="ORF">JMJ35_000787</name>
</gene>
<evidence type="ECO:0000313" key="1">
    <source>
        <dbReference type="EMBL" id="KAK0516184.1"/>
    </source>
</evidence>
<proteinExistence type="predicted"/>
<protein>
    <submittedName>
        <fullName evidence="1">Uncharacterized protein</fullName>
    </submittedName>
</protein>
<accession>A0AA39R9H1</accession>
<organism evidence="1 2">
    <name type="scientific">Cladonia borealis</name>
    <dbReference type="NCBI Taxonomy" id="184061"/>
    <lineage>
        <taxon>Eukaryota</taxon>
        <taxon>Fungi</taxon>
        <taxon>Dikarya</taxon>
        <taxon>Ascomycota</taxon>
        <taxon>Pezizomycotina</taxon>
        <taxon>Lecanoromycetes</taxon>
        <taxon>OSLEUM clade</taxon>
        <taxon>Lecanoromycetidae</taxon>
        <taxon>Lecanorales</taxon>
        <taxon>Lecanorineae</taxon>
        <taxon>Cladoniaceae</taxon>
        <taxon>Cladonia</taxon>
    </lineage>
</organism>
<dbReference type="Proteomes" id="UP001166286">
    <property type="component" value="Unassembled WGS sequence"/>
</dbReference>
<dbReference type="EMBL" id="JAFEKC020000002">
    <property type="protein sequence ID" value="KAK0516184.1"/>
    <property type="molecule type" value="Genomic_DNA"/>
</dbReference>
<keyword evidence="2" id="KW-1185">Reference proteome</keyword>
<sequence length="263" mass="29609">MWSTGLVGEIQQTLPEMSTLQLTEMFSQNMDLSNGDSKAAGQPMSVAPRVEPIEPPQPSIKYSISQHYTHSAHVVQNLHPLQPSNEDTASRMLIKHGIAPSSLLRAQLTLFEQADEDQRSRLIELWTIVPPTYARNGGQDLADKLGEYQSTTLAQEEELARQRYYWSGLEGNPNDNIQVEQVQDHKPSPPIGFFMQSSSEGLQRAISQPFPTTASPGQSFESNGKWSEDLNQQQMEHQYGHFDHMQRQNGGSQEIVMEDEEML</sequence>